<dbReference type="Proteomes" id="UP000056209">
    <property type="component" value="Unassembled WGS sequence"/>
</dbReference>
<proteinExistence type="predicted"/>
<dbReference type="CDD" id="cd00198">
    <property type="entry name" value="vWFA"/>
    <property type="match status" value="1"/>
</dbReference>
<accession>A0A100HJU2</accession>
<dbReference type="InterPro" id="IPR029062">
    <property type="entry name" value="Class_I_gatase-like"/>
</dbReference>
<comment type="caution">
    <text evidence="3">The sequence shown here is derived from an EMBL/GenBank/DDBJ whole genome shotgun (WGS) entry which is preliminary data.</text>
</comment>
<dbReference type="Pfam" id="PF00092">
    <property type="entry name" value="VWA"/>
    <property type="match status" value="1"/>
</dbReference>
<dbReference type="OrthoDB" id="9781333at2"/>
<dbReference type="InterPro" id="IPR002035">
    <property type="entry name" value="VWF_A"/>
</dbReference>
<reference evidence="4" key="1">
    <citation type="submission" date="2015-11" db="EMBL/GenBank/DDBJ databases">
        <title>Draft Genome Sequence of the Radioresistant Bacterium Deinococcus grandis, Isolated from Freshwater Fish in Japan.</title>
        <authorList>
            <person name="Satoh K."/>
            <person name="Onodera T."/>
            <person name="Omoso K."/>
            <person name="Takeda-Yano K."/>
            <person name="Katayama T."/>
            <person name="Oono Y."/>
            <person name="Narumi I."/>
        </authorList>
    </citation>
    <scope>NUCLEOTIDE SEQUENCE [LARGE SCALE GENOMIC DNA]</scope>
    <source>
        <strain evidence="4">ATCC 43672</strain>
    </source>
</reference>
<evidence type="ECO:0000256" key="1">
    <source>
        <dbReference type="SAM" id="Phobius"/>
    </source>
</evidence>
<dbReference type="PANTHER" id="PTHR37947">
    <property type="entry name" value="BLL2462 PROTEIN"/>
    <property type="match status" value="1"/>
</dbReference>
<keyword evidence="1" id="KW-1133">Transmembrane helix</keyword>
<evidence type="ECO:0000313" key="4">
    <source>
        <dbReference type="Proteomes" id="UP000056209"/>
    </source>
</evidence>
<dbReference type="SUPFAM" id="SSF53300">
    <property type="entry name" value="vWA-like"/>
    <property type="match status" value="1"/>
</dbReference>
<dbReference type="EMBL" id="BCMS01000001">
    <property type="protein sequence ID" value="GAQ22075.1"/>
    <property type="molecule type" value="Genomic_DNA"/>
</dbReference>
<dbReference type="PANTHER" id="PTHR37947:SF2">
    <property type="entry name" value="VON WILLEBRAND FACTOR TYPE A"/>
    <property type="match status" value="1"/>
</dbReference>
<feature type="transmembrane region" description="Helical" evidence="1">
    <location>
        <begin position="1258"/>
        <end position="1275"/>
    </location>
</feature>
<gene>
    <name evidence="3" type="ORF">DEIGR_102102</name>
</gene>
<feature type="domain" description="VWFA" evidence="2">
    <location>
        <begin position="896"/>
        <end position="1072"/>
    </location>
</feature>
<dbReference type="InterPro" id="IPR024163">
    <property type="entry name" value="Aerotolerance_reg_N"/>
</dbReference>
<keyword evidence="1" id="KW-0472">Membrane</keyword>
<keyword evidence="4" id="KW-1185">Reference proteome</keyword>
<dbReference type="PROSITE" id="PS50234">
    <property type="entry name" value="VWFA"/>
    <property type="match status" value="1"/>
</dbReference>
<protein>
    <submittedName>
        <fullName evidence="3">von Willebrand factor, type A</fullName>
    </submittedName>
</protein>
<dbReference type="InterPro" id="IPR036465">
    <property type="entry name" value="vWFA_dom_sf"/>
</dbReference>
<dbReference type="RefSeq" id="WP_058976987.1">
    <property type="nucleotide sequence ID" value="NZ_BCMS01000001.1"/>
</dbReference>
<dbReference type="Gene3D" id="3.40.50.410">
    <property type="entry name" value="von Willebrand factor, type A domain"/>
    <property type="match status" value="1"/>
</dbReference>
<sequence length="1290" mass="132483">MSLAQPAWLALLLLAALLAWLARQRRAARQQEVSALHLWRRVRARSPRARLHPSAALGLQLLALLAAAFALSRPVFAPPAGGGRLVLLDATRAMRATDARPTRFDAARALALREIGPGSGAALLTGGVQPLGLNLDPATLGAALRAAQPGDAAPDWAAAARWLRARARGGPVTVYTSPAQVGAARAALRGLNARILSVGRPDTPNAALTDLRVTPGAAGAPWTLTVTAHAFGLSGPRPLTVRLGGRALARRTVTLVDGVATPITWRFTPGAGGLLELTLDARDALGADDHAALLLRPQPGPVRIAIQGPLAPGSPLARALKALPAARLQTGTGDPADLLIVIDPAIGPDRALASPAPLRLDLNADPARAAPDHVLAWAQTDPVGQTVLWAALGDLRAVTLPARPGAQAVLSGTRGPLLTRETTPDGEIWRAALPPVGAWTDTPAFPVLLATLAARARPDAGAQVPTPCTVGRPCAQPPGPHALREGGLPPRRVWGAFVPARAGVALLDGQPLAVQAQGTDGDLRAPAGATPDAARRALAPRLDHWRLEPWRALVLLALLAVVTEGALRVRDEGSLRRPGAWRTPAGRRWWPWQALAAALLLLAALNPGLQRPQPAPAPVTLAGGGDLDAALADAAARAPGAPLRVTGPGWRVSGTVPDTLARLHDQGHAVQLGPTAGTAAGTTPGTAAGPALAAPVLDVPAGAPAGQPVPATLSLQAARAGEVQLTVRQQGRAVQRGSVQVQPGLTRLTLPLPAPTTALDTYTVEVQAPGVPPVTRQAAVRRDAPTAALLIAPPGAARDTLTRALAVQGLSVTPVSPADLGAAQIRRARQIALVDTPAADLGADLRSALDRAVRDGAHLFIAGDRQAFGPGGYVGTPLETLSPLSGRVPRDQPRLALALVLDKSGSMNEVVSGGVTKLDLIKAAALGSARLLAPQSDVTVIAFDSAPKVAVPLGPASRQAAIEQGVARIEAEGGTVVKRALDAALKELAGSDAPRRHLLLLTDGVDGGIFSPDEYERQIRRIRATGITVSAVTVGAGMHVPLLRRVAEWGGGQFAQATDWRDVPSLLARDTLAQGRPAARQGTFAARWPGAAPLTVRAAVRTTLKGGATPLGRLDLGGDDRAAPLGAAWRVGLGRVTALAVNPASLFGDAGGPARLAPLLRGPPLLPTGPVPLTLVGADLRVQAPTAQVTLLGPDGAAPLRLTPRPDGVFEARLPAPTPGLYRLGPAALEVPPPDALPADLTGAWPTGGPGRAAWQPLWPALTLAALACFLTALVRRAVRSRRAAPQPTT</sequence>
<organism evidence="3 4">
    <name type="scientific">Deinococcus grandis</name>
    <dbReference type="NCBI Taxonomy" id="57498"/>
    <lineage>
        <taxon>Bacteria</taxon>
        <taxon>Thermotogati</taxon>
        <taxon>Deinococcota</taxon>
        <taxon>Deinococci</taxon>
        <taxon>Deinococcales</taxon>
        <taxon>Deinococcaceae</taxon>
        <taxon>Deinococcus</taxon>
    </lineage>
</organism>
<keyword evidence="1" id="KW-0812">Transmembrane</keyword>
<evidence type="ECO:0000313" key="3">
    <source>
        <dbReference type="EMBL" id="GAQ22075.1"/>
    </source>
</evidence>
<dbReference type="SUPFAM" id="SSF52317">
    <property type="entry name" value="Class I glutamine amidotransferase-like"/>
    <property type="match status" value="1"/>
</dbReference>
<dbReference type="SMART" id="SM00327">
    <property type="entry name" value="VWA"/>
    <property type="match status" value="1"/>
</dbReference>
<dbReference type="Pfam" id="PF07584">
    <property type="entry name" value="BatA"/>
    <property type="match status" value="1"/>
</dbReference>
<evidence type="ECO:0000259" key="2">
    <source>
        <dbReference type="PROSITE" id="PS50234"/>
    </source>
</evidence>
<name>A0A100HJU2_9DEIO</name>